<dbReference type="GO" id="GO:0051240">
    <property type="term" value="P:positive regulation of multicellular organismal process"/>
    <property type="evidence" value="ECO:0007669"/>
    <property type="project" value="UniProtKB-ARBA"/>
</dbReference>
<keyword evidence="3" id="KW-0217">Developmental protein</keyword>
<feature type="signal peptide" evidence="11">
    <location>
        <begin position="1"/>
        <end position="16"/>
    </location>
</feature>
<dbReference type="PANTHER" id="PTHR11848:SF263">
    <property type="entry name" value="PROTEIN DECAPENTAPLEGIC"/>
    <property type="match status" value="1"/>
</dbReference>
<protein>
    <submittedName>
        <fullName evidence="13">Bone morphogenetic protein 2-A</fullName>
    </submittedName>
</protein>
<reference evidence="14" key="1">
    <citation type="journal article" date="2017" name="bioRxiv">
        <title>Comparative analysis of the genomes of Stylophora pistillata and Acropora digitifera provides evidence for extensive differences between species of corals.</title>
        <authorList>
            <person name="Voolstra C.R."/>
            <person name="Li Y."/>
            <person name="Liew Y.J."/>
            <person name="Baumgarten S."/>
            <person name="Zoccola D."/>
            <person name="Flot J.-F."/>
            <person name="Tambutte S."/>
            <person name="Allemand D."/>
            <person name="Aranda M."/>
        </authorList>
    </citation>
    <scope>NUCLEOTIDE SEQUENCE [LARGE SCALE GENOMIC DNA]</scope>
</reference>
<dbReference type="GO" id="GO:0030154">
    <property type="term" value="P:cell differentiation"/>
    <property type="evidence" value="ECO:0007669"/>
    <property type="project" value="UniProtKB-KW"/>
</dbReference>
<dbReference type="PROSITE" id="PS51362">
    <property type="entry name" value="TGF_BETA_2"/>
    <property type="match status" value="1"/>
</dbReference>
<dbReference type="Proteomes" id="UP000225706">
    <property type="component" value="Unassembled WGS sequence"/>
</dbReference>
<evidence type="ECO:0000256" key="2">
    <source>
        <dbReference type="ARBA" id="ARBA00006656"/>
    </source>
</evidence>
<dbReference type="STRING" id="50429.A0A2B4SMW2"/>
<evidence type="ECO:0000256" key="8">
    <source>
        <dbReference type="ARBA" id="ARBA00023157"/>
    </source>
</evidence>
<dbReference type="EMBL" id="LSMT01000046">
    <property type="protein sequence ID" value="PFX30706.1"/>
    <property type="molecule type" value="Genomic_DNA"/>
</dbReference>
<evidence type="ECO:0000256" key="9">
    <source>
        <dbReference type="ARBA" id="ARBA00023180"/>
    </source>
</evidence>
<evidence type="ECO:0000313" key="14">
    <source>
        <dbReference type="Proteomes" id="UP000225706"/>
    </source>
</evidence>
<proteinExistence type="inferred from homology"/>
<keyword evidence="5 11" id="KW-0732">Signal</keyword>
<accession>A0A2B4SMW2</accession>
<dbReference type="InterPro" id="IPR001111">
    <property type="entry name" value="TGF-b_propeptide"/>
</dbReference>
<dbReference type="Pfam" id="PF00019">
    <property type="entry name" value="TGF_beta"/>
    <property type="match status" value="1"/>
</dbReference>
<evidence type="ECO:0000256" key="6">
    <source>
        <dbReference type="ARBA" id="ARBA00022782"/>
    </source>
</evidence>
<dbReference type="GO" id="GO:0005615">
    <property type="term" value="C:extracellular space"/>
    <property type="evidence" value="ECO:0007669"/>
    <property type="project" value="TreeGrafter"/>
</dbReference>
<evidence type="ECO:0000256" key="7">
    <source>
        <dbReference type="ARBA" id="ARBA00023030"/>
    </source>
</evidence>
<evidence type="ECO:0000256" key="11">
    <source>
        <dbReference type="SAM" id="SignalP"/>
    </source>
</evidence>
<organism evidence="13 14">
    <name type="scientific">Stylophora pistillata</name>
    <name type="common">Smooth cauliflower coral</name>
    <dbReference type="NCBI Taxonomy" id="50429"/>
    <lineage>
        <taxon>Eukaryota</taxon>
        <taxon>Metazoa</taxon>
        <taxon>Cnidaria</taxon>
        <taxon>Anthozoa</taxon>
        <taxon>Hexacorallia</taxon>
        <taxon>Scleractinia</taxon>
        <taxon>Astrocoeniina</taxon>
        <taxon>Pocilloporidae</taxon>
        <taxon>Stylophora</taxon>
    </lineage>
</organism>
<dbReference type="FunFam" id="2.10.90.10:FF:000103">
    <property type="entry name" value="Bone morphogenetic protein 16"/>
    <property type="match status" value="1"/>
</dbReference>
<dbReference type="GO" id="GO:0008083">
    <property type="term" value="F:growth factor activity"/>
    <property type="evidence" value="ECO:0007669"/>
    <property type="project" value="UniProtKB-KW"/>
</dbReference>
<dbReference type="InterPro" id="IPR015615">
    <property type="entry name" value="TGF-beta-rel"/>
</dbReference>
<keyword evidence="4" id="KW-0964">Secreted</keyword>
<dbReference type="OrthoDB" id="5987191at2759"/>
<gene>
    <name evidence="13" type="primary">bmp2-a</name>
    <name evidence="13" type="ORF">AWC38_SpisGene4504</name>
</gene>
<comment type="caution">
    <text evidence="13">The sequence shown here is derived from an EMBL/GenBank/DDBJ whole genome shotgun (WGS) entry which is preliminary data.</text>
</comment>
<comment type="similarity">
    <text evidence="2 10">Belongs to the TGF-beta family.</text>
</comment>
<dbReference type="AlphaFoldDB" id="A0A2B4SMW2"/>
<keyword evidence="7 10" id="KW-0339">Growth factor</keyword>
<dbReference type="SUPFAM" id="SSF57501">
    <property type="entry name" value="Cystine-knot cytokines"/>
    <property type="match status" value="1"/>
</dbReference>
<dbReference type="CDD" id="cd13760">
    <property type="entry name" value="TGF_beta_BMP2_like"/>
    <property type="match status" value="1"/>
</dbReference>
<evidence type="ECO:0000313" key="13">
    <source>
        <dbReference type="EMBL" id="PFX30706.1"/>
    </source>
</evidence>
<keyword evidence="8" id="KW-1015">Disulfide bond</keyword>
<dbReference type="Gene3D" id="2.60.120.970">
    <property type="match status" value="1"/>
</dbReference>
<comment type="subcellular location">
    <subcellularLocation>
        <location evidence="1">Secreted</location>
    </subcellularLocation>
</comment>
<dbReference type="InterPro" id="IPR029034">
    <property type="entry name" value="Cystine-knot_cytokine"/>
</dbReference>
<feature type="domain" description="TGF-beta family profile" evidence="12">
    <location>
        <begin position="257"/>
        <end position="377"/>
    </location>
</feature>
<keyword evidence="14" id="KW-1185">Reference proteome</keyword>
<evidence type="ECO:0000256" key="3">
    <source>
        <dbReference type="ARBA" id="ARBA00022473"/>
    </source>
</evidence>
<sequence>MLIAQMWCLLFGATICLEVRSLSLGHSADNQRSELFKGAEQAMLQKMGLQSRPRLRKGEKDKVPQYMFDLYHNHISDPEWISTNFRNKGKWTFANTIRAFDHDGDHLPVPVAGLASNGWNLFFDVRSLPSQETLTAAELRLTFSGAKNHTNETVPVVQHRVDIHQVMLPQTAGHPAITRLIDTKRTAGRGVEIFDIKSAVQHWALNPDENFGVEVRLVSTDESPNVHMSANKRATKDTKPLLVTFSHDGKQHVYRRRKRRSRRSTGNRLAKDSTYCQRLPLYVDFVEVGWNDWIVAPPGYPAFYCNGECPFPIADHLNTTNHAIVQTLVNSVNADLVPRACCVPTTLNPISMLFVNEHSKVVLKNYQDMVVDGCGCR</sequence>
<dbReference type="SMART" id="SM00204">
    <property type="entry name" value="TGFB"/>
    <property type="match status" value="1"/>
</dbReference>
<keyword evidence="9" id="KW-0325">Glycoprotein</keyword>
<dbReference type="Gene3D" id="2.10.90.10">
    <property type="entry name" value="Cystine-knot cytokines"/>
    <property type="match status" value="1"/>
</dbReference>
<feature type="chain" id="PRO_5012654155" evidence="11">
    <location>
        <begin position="17"/>
        <end position="377"/>
    </location>
</feature>
<evidence type="ECO:0000256" key="4">
    <source>
        <dbReference type="ARBA" id="ARBA00022525"/>
    </source>
</evidence>
<evidence type="ECO:0000259" key="12">
    <source>
        <dbReference type="PROSITE" id="PS51362"/>
    </source>
</evidence>
<dbReference type="PANTHER" id="PTHR11848">
    <property type="entry name" value="TGF-BETA FAMILY"/>
    <property type="match status" value="1"/>
</dbReference>
<dbReference type="Pfam" id="PF00688">
    <property type="entry name" value="TGFb_propeptide"/>
    <property type="match status" value="1"/>
</dbReference>
<name>A0A2B4SMW2_STYPI</name>
<dbReference type="GO" id="GO:0005125">
    <property type="term" value="F:cytokine activity"/>
    <property type="evidence" value="ECO:0007669"/>
    <property type="project" value="TreeGrafter"/>
</dbReference>
<evidence type="ECO:0000256" key="5">
    <source>
        <dbReference type="ARBA" id="ARBA00022729"/>
    </source>
</evidence>
<dbReference type="InterPro" id="IPR017948">
    <property type="entry name" value="TGFb_CS"/>
</dbReference>
<keyword evidence="6" id="KW-0221">Differentiation</keyword>
<dbReference type="PROSITE" id="PS00250">
    <property type="entry name" value="TGF_BETA_1"/>
    <property type="match status" value="1"/>
</dbReference>
<dbReference type="GO" id="GO:0051094">
    <property type="term" value="P:positive regulation of developmental process"/>
    <property type="evidence" value="ECO:0007669"/>
    <property type="project" value="UniProtKB-ARBA"/>
</dbReference>
<evidence type="ECO:0000256" key="10">
    <source>
        <dbReference type="RuleBase" id="RU000354"/>
    </source>
</evidence>
<evidence type="ECO:0000256" key="1">
    <source>
        <dbReference type="ARBA" id="ARBA00004613"/>
    </source>
</evidence>
<dbReference type="InterPro" id="IPR001839">
    <property type="entry name" value="TGF-b_C"/>
</dbReference>
<dbReference type="PRINTS" id="PR00669">
    <property type="entry name" value="INHIBINA"/>
</dbReference>